<evidence type="ECO:0000313" key="3">
    <source>
        <dbReference type="Proteomes" id="UP000003157"/>
    </source>
</evidence>
<organism evidence="2 3">
    <name type="scientific">Coprobacillus cateniformis</name>
    <dbReference type="NCBI Taxonomy" id="100884"/>
    <lineage>
        <taxon>Bacteria</taxon>
        <taxon>Bacillati</taxon>
        <taxon>Bacillota</taxon>
        <taxon>Erysipelotrichia</taxon>
        <taxon>Erysipelotrichales</taxon>
        <taxon>Coprobacillaceae</taxon>
        <taxon>Coprobacillus</taxon>
    </lineage>
</organism>
<keyword evidence="1" id="KW-0051">Antiviral defense</keyword>
<dbReference type="InterPro" id="IPR043519">
    <property type="entry name" value="NT_sf"/>
</dbReference>
<evidence type="ECO:0000313" key="2">
    <source>
        <dbReference type="EMBL" id="EFW05180.1"/>
    </source>
</evidence>
<protein>
    <recommendedName>
        <fullName evidence="4">Nucleotidyltransferase</fullName>
    </recommendedName>
</protein>
<proteinExistence type="predicted"/>
<dbReference type="Gene3D" id="3.30.460.10">
    <property type="entry name" value="Beta Polymerase, domain 2"/>
    <property type="match status" value="1"/>
</dbReference>
<dbReference type="AlphaFoldDB" id="E7G9W6"/>
<name>E7G9W6_9FIRM</name>
<dbReference type="Pfam" id="PF18144">
    <property type="entry name" value="SMODS"/>
    <property type="match status" value="1"/>
</dbReference>
<dbReference type="EMBL" id="ADKX01000029">
    <property type="protein sequence ID" value="EFW05180.1"/>
    <property type="molecule type" value="Genomic_DNA"/>
</dbReference>
<dbReference type="eggNOG" id="COG1746">
    <property type="taxonomic scope" value="Bacteria"/>
</dbReference>
<dbReference type="STRING" id="100884.GCA_000269565_03400"/>
<dbReference type="GeneID" id="78231162"/>
<dbReference type="RefSeq" id="WP_008788664.1">
    <property type="nucleotide sequence ID" value="NZ_AKCB01000003.1"/>
</dbReference>
<dbReference type="InterPro" id="IPR006116">
    <property type="entry name" value="NT_2-5OAS_ClassI-CCAase"/>
</dbReference>
<dbReference type="GO" id="GO:0016779">
    <property type="term" value="F:nucleotidyltransferase activity"/>
    <property type="evidence" value="ECO:0007669"/>
    <property type="project" value="InterPro"/>
</dbReference>
<dbReference type="GO" id="GO:0051607">
    <property type="term" value="P:defense response to virus"/>
    <property type="evidence" value="ECO:0007669"/>
    <property type="project" value="UniProtKB-KW"/>
</dbReference>
<gene>
    <name evidence="2" type="ORF">HMPREF9488_01556</name>
</gene>
<dbReference type="OrthoDB" id="2082416at2"/>
<sequence length="214" mass="24857">MSVNSYLSSCASNLVLSSTEKDSISTSINTLETRLTSYFGYNIKEKFKFGSYTRGTILPRKVDDNSDVDYMVVFDNSENYKPQTFLNRLKKFAETKYSTSEIYQSSPTIVLELNHIKFELVPAYKSWGTYYIPDGKGGWMATYPNDFNNTLVEANNNNSYKIKPLVRLIKHWNVNVNYHDLTSYEIEKIISENMKYAYFTCTSYTDYAKKHSIY</sequence>
<keyword evidence="3" id="KW-1185">Reference proteome</keyword>
<reference evidence="2 3" key="1">
    <citation type="submission" date="2010-12" db="EMBL/GenBank/DDBJ databases">
        <title>The Genome Sequence of Coprobacillus sp. strain 29_1.</title>
        <authorList>
            <consortium name="The Broad Institute Genome Sequencing Platform"/>
            <person name="Earl A."/>
            <person name="Ward D."/>
            <person name="Feldgarden M."/>
            <person name="Gevers D."/>
            <person name="Daigneault M."/>
            <person name="Sibley C.D."/>
            <person name="White A."/>
            <person name="Strauss J."/>
            <person name="Allen-Vercoe E."/>
            <person name="Young S.K."/>
            <person name="Zeng Q."/>
            <person name="Gargeya S."/>
            <person name="Fitzgerald M."/>
            <person name="Haas B."/>
            <person name="Abouelleil A."/>
            <person name="Alvarado L."/>
            <person name="Arachchi H.M."/>
            <person name="Berlin A."/>
            <person name="Brown A."/>
            <person name="Chapman S.B."/>
            <person name="Chen Z."/>
            <person name="Dunbar C."/>
            <person name="Freedman E."/>
            <person name="Gearin G."/>
            <person name="Gellesch M."/>
            <person name="Goldberg J."/>
            <person name="Griggs A."/>
            <person name="Gujja S."/>
            <person name="Heilman E."/>
            <person name="Heiman D."/>
            <person name="Howarth C."/>
            <person name="Larson L."/>
            <person name="Lui A."/>
            <person name="MacDonald P.J.P."/>
            <person name="Mehta T."/>
            <person name="Montmayeur A."/>
            <person name="Murphy C."/>
            <person name="Neiman D."/>
            <person name="Pearson M."/>
            <person name="Priest M."/>
            <person name="Roberts A."/>
            <person name="Saif S."/>
            <person name="Shea T."/>
            <person name="Shenoy N."/>
            <person name="Sisk P."/>
            <person name="Stolte C."/>
            <person name="Sykes S."/>
            <person name="White J."/>
            <person name="Yandava C."/>
            <person name="Nusbaum C."/>
            <person name="Birren B."/>
        </authorList>
    </citation>
    <scope>NUCLEOTIDE SEQUENCE [LARGE SCALE GENOMIC DNA]</scope>
    <source>
        <strain evidence="2 3">29_1</strain>
    </source>
</reference>
<comment type="caution">
    <text evidence="2">The sequence shown here is derived from an EMBL/GenBank/DDBJ whole genome shotgun (WGS) entry which is preliminary data.</text>
</comment>
<dbReference type="SUPFAM" id="SSF81301">
    <property type="entry name" value="Nucleotidyltransferase"/>
    <property type="match status" value="1"/>
</dbReference>
<evidence type="ECO:0008006" key="4">
    <source>
        <dbReference type="Google" id="ProtNLM"/>
    </source>
</evidence>
<dbReference type="CDD" id="cd05400">
    <property type="entry name" value="NT_2-5OAS_ClassI-CCAase"/>
    <property type="match status" value="1"/>
</dbReference>
<dbReference type="Proteomes" id="UP000003157">
    <property type="component" value="Unassembled WGS sequence"/>
</dbReference>
<evidence type="ECO:0000256" key="1">
    <source>
        <dbReference type="ARBA" id="ARBA00023118"/>
    </source>
</evidence>
<dbReference type="HOGENOM" id="CLU_094938_0_0_9"/>
<accession>E7G9W6</accession>